<keyword evidence="5" id="KW-0508">mRNA splicing</keyword>
<feature type="region of interest" description="Disordered" evidence="8">
    <location>
        <begin position="34"/>
        <end position="59"/>
    </location>
</feature>
<keyword evidence="3" id="KW-0507">mRNA processing</keyword>
<keyword evidence="6" id="KW-0539">Nucleus</keyword>
<organism evidence="9 10">
    <name type="scientific">Phyllosticta citriasiana</name>
    <dbReference type="NCBI Taxonomy" id="595635"/>
    <lineage>
        <taxon>Eukaryota</taxon>
        <taxon>Fungi</taxon>
        <taxon>Dikarya</taxon>
        <taxon>Ascomycota</taxon>
        <taxon>Pezizomycotina</taxon>
        <taxon>Dothideomycetes</taxon>
        <taxon>Dothideomycetes incertae sedis</taxon>
        <taxon>Botryosphaeriales</taxon>
        <taxon>Phyllostictaceae</taxon>
        <taxon>Phyllosticta</taxon>
    </lineage>
</organism>
<evidence type="ECO:0000256" key="3">
    <source>
        <dbReference type="ARBA" id="ARBA00022664"/>
    </source>
</evidence>
<dbReference type="EMBL" id="JBBPHU010000005">
    <property type="protein sequence ID" value="KAK7517554.1"/>
    <property type="molecule type" value="Genomic_DNA"/>
</dbReference>
<dbReference type="PANTHER" id="PTHR13296:SF0">
    <property type="entry name" value="PRE-MRNA-SPLICING FACTOR SPF27"/>
    <property type="match status" value="1"/>
</dbReference>
<evidence type="ECO:0000256" key="2">
    <source>
        <dbReference type="ARBA" id="ARBA00010788"/>
    </source>
</evidence>
<reference evidence="9 10" key="1">
    <citation type="submission" date="2024-04" db="EMBL/GenBank/DDBJ databases">
        <title>Phyllosticta paracitricarpa is synonymous to the EU quarantine fungus P. citricarpa based on phylogenomic analyses.</title>
        <authorList>
            <consortium name="Lawrence Berkeley National Laboratory"/>
            <person name="Van Ingen-Buijs V.A."/>
            <person name="Van Westerhoven A.C."/>
            <person name="Haridas S."/>
            <person name="Skiadas P."/>
            <person name="Martin F."/>
            <person name="Groenewald J.Z."/>
            <person name="Crous P.W."/>
            <person name="Seidl M.F."/>
        </authorList>
    </citation>
    <scope>NUCLEOTIDE SEQUENCE [LARGE SCALE GENOMIC DNA]</scope>
    <source>
        <strain evidence="9 10">CBS 123371</strain>
    </source>
</reference>
<comment type="subcellular location">
    <subcellularLocation>
        <location evidence="1">Nucleus</location>
    </subcellularLocation>
</comment>
<dbReference type="PANTHER" id="PTHR13296">
    <property type="entry name" value="BCAS2 PROTEIN"/>
    <property type="match status" value="1"/>
</dbReference>
<evidence type="ECO:0000256" key="5">
    <source>
        <dbReference type="ARBA" id="ARBA00023187"/>
    </source>
</evidence>
<keyword evidence="10" id="KW-1185">Reference proteome</keyword>
<proteinExistence type="inferred from homology"/>
<evidence type="ECO:0000256" key="8">
    <source>
        <dbReference type="SAM" id="MobiDB-lite"/>
    </source>
</evidence>
<keyword evidence="7" id="KW-0175">Coiled coil</keyword>
<accession>A0ABR1KM33</accession>
<evidence type="ECO:0000256" key="6">
    <source>
        <dbReference type="ARBA" id="ARBA00023242"/>
    </source>
</evidence>
<keyword evidence="4" id="KW-0747">Spliceosome</keyword>
<gene>
    <name evidence="9" type="ORF">IWZ03DRAFT_174822</name>
</gene>
<feature type="coiled-coil region" evidence="7">
    <location>
        <begin position="126"/>
        <end position="167"/>
    </location>
</feature>
<evidence type="ECO:0000256" key="7">
    <source>
        <dbReference type="SAM" id="Coils"/>
    </source>
</evidence>
<dbReference type="InterPro" id="IPR008409">
    <property type="entry name" value="SPF27"/>
</dbReference>
<protein>
    <submittedName>
        <fullName evidence="9">Pre-mRNA-splicing factor SPF27</fullName>
    </submittedName>
</protein>
<dbReference type="Proteomes" id="UP001363622">
    <property type="component" value="Unassembled WGS sequence"/>
</dbReference>
<evidence type="ECO:0000313" key="9">
    <source>
        <dbReference type="EMBL" id="KAK7517554.1"/>
    </source>
</evidence>
<dbReference type="Pfam" id="PF05700">
    <property type="entry name" value="BCAS2"/>
    <property type="match status" value="1"/>
</dbReference>
<name>A0ABR1KM33_9PEZI</name>
<evidence type="ECO:0000313" key="10">
    <source>
        <dbReference type="Proteomes" id="UP001363622"/>
    </source>
</evidence>
<sequence>MPLIVESHDSLPYIDAPPSPTSLAAASSLVAAELSPSTTSTPHPSLPATYTPSYPPGMDAEHARLAAGAPKEPGTGIDLSRYEALDAPADGSDLAAWRAALRAAYTSSAHLSTRLTNLSLLEKFGKNAWLVSNAQLEAELRAVEAELAAAKADVEAVEAARRDAQARVKGEVEILGATWREGVARVVRTEAAVEGLRREMLERRRSMAAGGTALS</sequence>
<feature type="compositionally biased region" description="Low complexity" evidence="8">
    <location>
        <begin position="34"/>
        <end position="49"/>
    </location>
</feature>
<evidence type="ECO:0000256" key="4">
    <source>
        <dbReference type="ARBA" id="ARBA00022728"/>
    </source>
</evidence>
<comment type="caution">
    <text evidence="9">The sequence shown here is derived from an EMBL/GenBank/DDBJ whole genome shotgun (WGS) entry which is preliminary data.</text>
</comment>
<comment type="similarity">
    <text evidence="2">Belongs to the SPF27 family.</text>
</comment>
<evidence type="ECO:0000256" key="1">
    <source>
        <dbReference type="ARBA" id="ARBA00004123"/>
    </source>
</evidence>